<evidence type="ECO:0000313" key="2">
    <source>
        <dbReference type="Proteomes" id="UP000069771"/>
    </source>
</evidence>
<protein>
    <recommendedName>
        <fullName evidence="3">Phage head-tail adapter protein</fullName>
    </recommendedName>
</protein>
<proteinExistence type="predicted"/>
<evidence type="ECO:0008006" key="3">
    <source>
        <dbReference type="Google" id="ProtNLM"/>
    </source>
</evidence>
<keyword evidence="2" id="KW-1185">Reference proteome</keyword>
<sequence>MPYEYTREATICESGCVLLKKSVETDENGVVTGETIRRNEVFCKVSSLYMRDTYAAFQAGIKPAWKITVFYGDYDGELSVEYEGIEYSVYRTYVEGDNVELYLRKDAGTWQAELN</sequence>
<gene>
    <name evidence="1" type="ORF">AALO17_14970</name>
</gene>
<reference evidence="1 2" key="1">
    <citation type="journal article" date="2016" name="Gut Pathog.">
        <title>Whole genome sequencing of "Faecalibaculum rodentium" ALO17, isolated from C57BL/6J laboratory mouse feces.</title>
        <authorList>
            <person name="Lim S."/>
            <person name="Chang D.H."/>
            <person name="Ahn S."/>
            <person name="Kim B.C."/>
        </authorList>
    </citation>
    <scope>NUCLEOTIDE SEQUENCE [LARGE SCALE GENOMIC DNA]</scope>
    <source>
        <strain evidence="1 2">Alo17</strain>
    </source>
</reference>
<dbReference type="KEGG" id="fro:AALO17_14970"/>
<evidence type="ECO:0000313" key="1">
    <source>
        <dbReference type="EMBL" id="AMK54631.1"/>
    </source>
</evidence>
<dbReference type="RefSeq" id="WP_067557265.1">
    <property type="nucleotide sequence ID" value="NZ_CP011391.1"/>
</dbReference>
<dbReference type="STRING" id="1702221.AALO17_14970"/>
<dbReference type="Proteomes" id="UP000069771">
    <property type="component" value="Chromosome"/>
</dbReference>
<dbReference type="OrthoDB" id="2051942at2"/>
<name>A0A140DVF4_9FIRM</name>
<dbReference type="EMBL" id="CP011391">
    <property type="protein sequence ID" value="AMK54631.1"/>
    <property type="molecule type" value="Genomic_DNA"/>
</dbReference>
<organism evidence="1 2">
    <name type="scientific">Faecalibaculum rodentium</name>
    <dbReference type="NCBI Taxonomy" id="1702221"/>
    <lineage>
        <taxon>Bacteria</taxon>
        <taxon>Bacillati</taxon>
        <taxon>Bacillota</taxon>
        <taxon>Erysipelotrichia</taxon>
        <taxon>Erysipelotrichales</taxon>
        <taxon>Erysipelotrichaceae</taxon>
        <taxon>Faecalibaculum</taxon>
    </lineage>
</organism>
<dbReference type="AlphaFoldDB" id="A0A140DVF4"/>
<accession>A0A140DVF4</accession>
<dbReference type="GeneID" id="78478192"/>